<organism evidence="1 2">
    <name type="scientific">Smallanthus sonchifolius</name>
    <dbReference type="NCBI Taxonomy" id="185202"/>
    <lineage>
        <taxon>Eukaryota</taxon>
        <taxon>Viridiplantae</taxon>
        <taxon>Streptophyta</taxon>
        <taxon>Embryophyta</taxon>
        <taxon>Tracheophyta</taxon>
        <taxon>Spermatophyta</taxon>
        <taxon>Magnoliopsida</taxon>
        <taxon>eudicotyledons</taxon>
        <taxon>Gunneridae</taxon>
        <taxon>Pentapetalae</taxon>
        <taxon>asterids</taxon>
        <taxon>campanulids</taxon>
        <taxon>Asterales</taxon>
        <taxon>Asteraceae</taxon>
        <taxon>Asteroideae</taxon>
        <taxon>Heliantheae alliance</taxon>
        <taxon>Millerieae</taxon>
        <taxon>Smallanthus</taxon>
    </lineage>
</organism>
<name>A0ACB9FR60_9ASTR</name>
<reference evidence="1 2" key="2">
    <citation type="journal article" date="2022" name="Mol. Ecol. Resour.">
        <title>The genomes of chicory, endive, great burdock and yacon provide insights into Asteraceae paleo-polyploidization history and plant inulin production.</title>
        <authorList>
            <person name="Fan W."/>
            <person name="Wang S."/>
            <person name="Wang H."/>
            <person name="Wang A."/>
            <person name="Jiang F."/>
            <person name="Liu H."/>
            <person name="Zhao H."/>
            <person name="Xu D."/>
            <person name="Zhang Y."/>
        </authorList>
    </citation>
    <scope>NUCLEOTIDE SEQUENCE [LARGE SCALE GENOMIC DNA]</scope>
    <source>
        <strain evidence="2">cv. Yunnan</strain>
        <tissue evidence="1">Leaves</tissue>
    </source>
</reference>
<evidence type="ECO:0000313" key="1">
    <source>
        <dbReference type="EMBL" id="KAI3773843.1"/>
    </source>
</evidence>
<keyword evidence="2" id="KW-1185">Reference proteome</keyword>
<comment type="caution">
    <text evidence="1">The sequence shown here is derived from an EMBL/GenBank/DDBJ whole genome shotgun (WGS) entry which is preliminary data.</text>
</comment>
<gene>
    <name evidence="1" type="ORF">L1987_48379</name>
</gene>
<evidence type="ECO:0000313" key="2">
    <source>
        <dbReference type="Proteomes" id="UP001056120"/>
    </source>
</evidence>
<sequence>MPFAAIPREVEASVARQQVTEAVSTASTSTSTSTQLYQRTGRRPIVTSQVAAATISEKVPEIVPLPIETIHHLIVTTPIQTESVTITPTAIETTTISTTFPTSIPTTTLKPIGQPYNYGDFTQVFDFDAIFSSPPHTTEASTSRDPEPRDARINTLETQVAGLLETVRTSLELWFDMKRKEHEMMVKLVADLTKKLAAQGEREKPSKPSD</sequence>
<dbReference type="EMBL" id="CM042033">
    <property type="protein sequence ID" value="KAI3773843.1"/>
    <property type="molecule type" value="Genomic_DNA"/>
</dbReference>
<protein>
    <submittedName>
        <fullName evidence="1">Uncharacterized protein</fullName>
    </submittedName>
</protein>
<reference evidence="2" key="1">
    <citation type="journal article" date="2022" name="Mol. Ecol. Resour.">
        <title>The genomes of chicory, endive, great burdock and yacon provide insights into Asteraceae palaeo-polyploidization history and plant inulin production.</title>
        <authorList>
            <person name="Fan W."/>
            <person name="Wang S."/>
            <person name="Wang H."/>
            <person name="Wang A."/>
            <person name="Jiang F."/>
            <person name="Liu H."/>
            <person name="Zhao H."/>
            <person name="Xu D."/>
            <person name="Zhang Y."/>
        </authorList>
    </citation>
    <scope>NUCLEOTIDE SEQUENCE [LARGE SCALE GENOMIC DNA]</scope>
    <source>
        <strain evidence="2">cv. Yunnan</strain>
    </source>
</reference>
<dbReference type="Proteomes" id="UP001056120">
    <property type="component" value="Linkage Group LG16"/>
</dbReference>
<proteinExistence type="predicted"/>
<accession>A0ACB9FR60</accession>